<evidence type="ECO:0000259" key="1">
    <source>
        <dbReference type="Pfam" id="PF07727"/>
    </source>
</evidence>
<accession>A0A4Q2D4B1</accession>
<sequence length="407" mass="46659">MKASVDVKTAFLYGKLDEEIYMDQPEGFHQKGQERKVFRLRRAIYGLKQAARAWWQELEKSVRKMGFTRLHSDSGIFIHRGQEGVVNMVAYVDDIIFFGLKVLADQKKLEFMRRWECRDLGTPTKFLSMSIQYDGDTIQLDQTAYLEKVLERFGMGNAKPARTPMVEGYYPLKHTGPNNAVLTRKFQLVIGSLLHLMLGTCPDIAYAVTKLAQHCANPTEEHLAKVFYIMRYLAGTQKYKLVYEGRKGLGQGLESYTDSDYAQDPTHRLSQTGNLVLLASGAISWKSYTQKSIATSSTEAEYMALFDCSKQVLWLRILLKELGIPMQVPTPIYVDNQGAIFNASNLVQERRTKHIDVRYHKIQEYVEEGQVVLYYIPTTENPADIFTKPLGRVKFELFRKSLGLIFQ</sequence>
<dbReference type="InterPro" id="IPR013103">
    <property type="entry name" value="RVT_2"/>
</dbReference>
<dbReference type="STRING" id="2316362.A0A4Q2D4B1"/>
<evidence type="ECO:0000313" key="3">
    <source>
        <dbReference type="Proteomes" id="UP000290288"/>
    </source>
</evidence>
<protein>
    <recommendedName>
        <fullName evidence="1">Reverse transcriptase Ty1/copia-type domain-containing protein</fullName>
    </recommendedName>
</protein>
<dbReference type="AlphaFoldDB" id="A0A4Q2D4B1"/>
<dbReference type="PANTHER" id="PTHR11439:SF440">
    <property type="entry name" value="INTEGRASE CATALYTIC DOMAIN-CONTAINING PROTEIN"/>
    <property type="match status" value="1"/>
</dbReference>
<name>A0A4Q2D4B1_9AGAR</name>
<reference evidence="2 3" key="1">
    <citation type="submission" date="2019-01" db="EMBL/GenBank/DDBJ databases">
        <title>Draft genome sequence of Psathyrella aberdarensis IHI B618.</title>
        <authorList>
            <person name="Buettner E."/>
            <person name="Kellner H."/>
        </authorList>
    </citation>
    <scope>NUCLEOTIDE SEQUENCE [LARGE SCALE GENOMIC DNA]</scope>
    <source>
        <strain evidence="2 3">IHI B618</strain>
    </source>
</reference>
<comment type="caution">
    <text evidence="2">The sequence shown here is derived from an EMBL/GenBank/DDBJ whole genome shotgun (WGS) entry which is preliminary data.</text>
</comment>
<organism evidence="2 3">
    <name type="scientific">Candolleomyces aberdarensis</name>
    <dbReference type="NCBI Taxonomy" id="2316362"/>
    <lineage>
        <taxon>Eukaryota</taxon>
        <taxon>Fungi</taxon>
        <taxon>Dikarya</taxon>
        <taxon>Basidiomycota</taxon>
        <taxon>Agaricomycotina</taxon>
        <taxon>Agaricomycetes</taxon>
        <taxon>Agaricomycetidae</taxon>
        <taxon>Agaricales</taxon>
        <taxon>Agaricineae</taxon>
        <taxon>Psathyrellaceae</taxon>
        <taxon>Candolleomyces</taxon>
    </lineage>
</organism>
<dbReference type="PANTHER" id="PTHR11439">
    <property type="entry name" value="GAG-POL-RELATED RETROTRANSPOSON"/>
    <property type="match status" value="1"/>
</dbReference>
<keyword evidence="3" id="KW-1185">Reference proteome</keyword>
<dbReference type="InterPro" id="IPR043502">
    <property type="entry name" value="DNA/RNA_pol_sf"/>
</dbReference>
<evidence type="ECO:0000313" key="2">
    <source>
        <dbReference type="EMBL" id="RXW14197.1"/>
    </source>
</evidence>
<dbReference type="Pfam" id="PF07727">
    <property type="entry name" value="RVT_2"/>
    <property type="match status" value="1"/>
</dbReference>
<feature type="domain" description="Reverse transcriptase Ty1/copia-type" evidence="1">
    <location>
        <begin position="5"/>
        <end position="166"/>
    </location>
</feature>
<dbReference type="SUPFAM" id="SSF56672">
    <property type="entry name" value="DNA/RNA polymerases"/>
    <property type="match status" value="1"/>
</dbReference>
<dbReference type="CDD" id="cd09272">
    <property type="entry name" value="RNase_HI_RT_Ty1"/>
    <property type="match status" value="1"/>
</dbReference>
<dbReference type="Proteomes" id="UP000290288">
    <property type="component" value="Unassembled WGS sequence"/>
</dbReference>
<dbReference type="EMBL" id="SDEE01000746">
    <property type="protein sequence ID" value="RXW14197.1"/>
    <property type="molecule type" value="Genomic_DNA"/>
</dbReference>
<proteinExistence type="predicted"/>
<dbReference type="OrthoDB" id="3344688at2759"/>
<gene>
    <name evidence="2" type="ORF">EST38_g11655</name>
</gene>